<feature type="transmembrane region" description="Helical" evidence="1">
    <location>
        <begin position="89"/>
        <end position="114"/>
    </location>
</feature>
<evidence type="ECO:0000259" key="2">
    <source>
        <dbReference type="PROSITE" id="PS50188"/>
    </source>
</evidence>
<protein>
    <submittedName>
        <fullName evidence="4">Butyrophilin subfamily 2 member A2-like</fullName>
    </submittedName>
</protein>
<dbReference type="Pfam" id="PF13765">
    <property type="entry name" value="PRY"/>
    <property type="match status" value="1"/>
</dbReference>
<proteinExistence type="predicted"/>
<dbReference type="CDD" id="cd13733">
    <property type="entry name" value="SPRY_PRY_C-I_1"/>
    <property type="match status" value="1"/>
</dbReference>
<dbReference type="Gene3D" id="2.60.40.10">
    <property type="entry name" value="Immunoglobulins"/>
    <property type="match status" value="1"/>
</dbReference>
<dbReference type="InterPro" id="IPR013783">
    <property type="entry name" value="Ig-like_fold"/>
</dbReference>
<dbReference type="SMART" id="SM00589">
    <property type="entry name" value="PRY"/>
    <property type="match status" value="1"/>
</dbReference>
<dbReference type="PROSITE" id="PS50188">
    <property type="entry name" value="B302_SPRY"/>
    <property type="match status" value="1"/>
</dbReference>
<dbReference type="InterPro" id="IPR001870">
    <property type="entry name" value="B30.2/SPRY"/>
</dbReference>
<dbReference type="SUPFAM" id="SSF49899">
    <property type="entry name" value="Concanavalin A-like lectins/glucanases"/>
    <property type="match status" value="1"/>
</dbReference>
<evidence type="ECO:0000313" key="3">
    <source>
        <dbReference type="Proteomes" id="UP001652624"/>
    </source>
</evidence>
<sequence length="326" mass="37183">MEVTWFLMDPPALVHRYAASQDHLEDQSPEYRGRTEFLKQNINTGQVALRIFPTLLSDGGEYRCLFESTKFSDEAQFKVLVTDAVFPRLWPWIVGLIVPLCLLAVGITFCVLFLQARRKQDSLQKQFAALTAELAQRKALGEKGLEKLRKFTEDITLDEDTAHPLLLVSRDRKYVIDVEEKQDVPDNPERFDTLRAVLGENSFSDGDHYWEVDVECQDRWEIGLCVDSVTQKGDIYVCPKNGFWALSLENNEYKALSTPPSILNVPEPPIVLGIFLQYEKGLISFYNVTDCSFLYTFKSTFSKPLKPYFYLGPSTSGNMSGLYLLS</sequence>
<dbReference type="InterPro" id="IPR036179">
    <property type="entry name" value="Ig-like_dom_sf"/>
</dbReference>
<keyword evidence="1" id="KW-1133">Transmembrane helix</keyword>
<dbReference type="InterPro" id="IPR013320">
    <property type="entry name" value="ConA-like_dom_sf"/>
</dbReference>
<dbReference type="InterPro" id="IPR050143">
    <property type="entry name" value="TRIM/RBCC"/>
</dbReference>
<evidence type="ECO:0000256" key="1">
    <source>
        <dbReference type="SAM" id="Phobius"/>
    </source>
</evidence>
<keyword evidence="1" id="KW-0472">Membrane</keyword>
<dbReference type="RefSeq" id="XP_060053064.1">
    <property type="nucleotide sequence ID" value="XM_060197081.1"/>
</dbReference>
<keyword evidence="3" id="KW-1185">Reference proteome</keyword>
<dbReference type="GeneID" id="132540293"/>
<dbReference type="PRINTS" id="PR01407">
    <property type="entry name" value="BUTYPHLNCDUF"/>
</dbReference>
<dbReference type="Gene3D" id="2.60.120.920">
    <property type="match status" value="1"/>
</dbReference>
<gene>
    <name evidence="4" type="primary">LOC132540293</name>
</gene>
<feature type="domain" description="B30.2/SPRY" evidence="2">
    <location>
        <begin position="135"/>
        <end position="326"/>
    </location>
</feature>
<evidence type="ECO:0000313" key="4">
    <source>
        <dbReference type="RefSeq" id="XP_060053064.1"/>
    </source>
</evidence>
<dbReference type="InterPro" id="IPR006574">
    <property type="entry name" value="PRY"/>
</dbReference>
<dbReference type="SMART" id="SM00449">
    <property type="entry name" value="SPRY"/>
    <property type="match status" value="1"/>
</dbReference>
<organism evidence="3 4">
    <name type="scientific">Erinaceus europaeus</name>
    <name type="common">Western European hedgehog</name>
    <dbReference type="NCBI Taxonomy" id="9365"/>
    <lineage>
        <taxon>Eukaryota</taxon>
        <taxon>Metazoa</taxon>
        <taxon>Chordata</taxon>
        <taxon>Craniata</taxon>
        <taxon>Vertebrata</taxon>
        <taxon>Euteleostomi</taxon>
        <taxon>Mammalia</taxon>
        <taxon>Eutheria</taxon>
        <taxon>Laurasiatheria</taxon>
        <taxon>Eulipotyphla</taxon>
        <taxon>Erinaceidae</taxon>
        <taxon>Erinaceinae</taxon>
        <taxon>Erinaceus</taxon>
    </lineage>
</organism>
<dbReference type="Pfam" id="PF00622">
    <property type="entry name" value="SPRY"/>
    <property type="match status" value="1"/>
</dbReference>
<keyword evidence="1" id="KW-0812">Transmembrane</keyword>
<dbReference type="SUPFAM" id="SSF48726">
    <property type="entry name" value="Immunoglobulin"/>
    <property type="match status" value="1"/>
</dbReference>
<dbReference type="PANTHER" id="PTHR24103">
    <property type="entry name" value="E3 UBIQUITIN-PROTEIN LIGASE TRIM"/>
    <property type="match status" value="1"/>
</dbReference>
<dbReference type="InterPro" id="IPR003879">
    <property type="entry name" value="Butyrophylin_SPRY"/>
</dbReference>
<dbReference type="InterPro" id="IPR043136">
    <property type="entry name" value="B30.2/SPRY_sf"/>
</dbReference>
<dbReference type="InterPro" id="IPR003877">
    <property type="entry name" value="SPRY_dom"/>
</dbReference>
<name>A0ABM3XW68_ERIEU</name>
<reference evidence="4" key="1">
    <citation type="submission" date="2025-08" db="UniProtKB">
        <authorList>
            <consortium name="RefSeq"/>
        </authorList>
    </citation>
    <scope>IDENTIFICATION</scope>
</reference>
<dbReference type="Proteomes" id="UP001652624">
    <property type="component" value="Chromosome 9"/>
</dbReference>
<accession>A0ABM3XW68</accession>